<dbReference type="AlphaFoldDB" id="A0A0A3HUG6"/>
<dbReference type="eggNOG" id="ENOG50333VV">
    <property type="taxonomic scope" value="Bacteria"/>
</dbReference>
<dbReference type="RefSeq" id="WP_036199242.1">
    <property type="nucleotide sequence ID" value="NZ_AVCY01000010.1"/>
</dbReference>
<protein>
    <recommendedName>
        <fullName evidence="3">SLAP domain-containing protein</fullName>
    </recommendedName>
</protein>
<accession>A0A0A3HUG6</accession>
<comment type="caution">
    <text evidence="1">The sequence shown here is derived from an EMBL/GenBank/DDBJ whole genome shotgun (WGS) entry which is preliminary data.</text>
</comment>
<dbReference type="EMBL" id="JPVO01000046">
    <property type="protein sequence ID" value="KGR76231.1"/>
    <property type="molecule type" value="Genomic_DNA"/>
</dbReference>
<dbReference type="NCBIfam" id="TIGR04398">
    <property type="entry name" value="SLAP_DUP"/>
    <property type="match status" value="1"/>
</dbReference>
<dbReference type="Proteomes" id="UP000030408">
    <property type="component" value="Unassembled WGS sequence"/>
</dbReference>
<name>A0A0A3HUG6_9BACL</name>
<gene>
    <name evidence="1" type="ORF">CD33_06690</name>
</gene>
<keyword evidence="2" id="KW-1185">Reference proteome</keyword>
<dbReference type="STRING" id="1384057.CD33_06690"/>
<dbReference type="InterPro" id="IPR030910">
    <property type="entry name" value="SLAP_dom"/>
</dbReference>
<evidence type="ECO:0000313" key="1">
    <source>
        <dbReference type="EMBL" id="KGR76231.1"/>
    </source>
</evidence>
<evidence type="ECO:0000313" key="2">
    <source>
        <dbReference type="Proteomes" id="UP000030408"/>
    </source>
</evidence>
<reference evidence="1 2" key="1">
    <citation type="submission" date="2014-02" db="EMBL/GenBank/DDBJ databases">
        <title>Draft genome sequence of Lysinibacillus sinduriensis JCM 15800.</title>
        <authorList>
            <person name="Zhang F."/>
            <person name="Wang G."/>
            <person name="Zhang L."/>
        </authorList>
    </citation>
    <scope>NUCLEOTIDE SEQUENCE [LARGE SCALE GENOMIC DNA]</scope>
    <source>
        <strain evidence="1 2">JCM 15800</strain>
    </source>
</reference>
<sequence length="125" mass="14485">MQQLQFEASWDKALAAEDRLEIKRIFDETKRHDQSDIVFTPIREANNHEEALLVTVLVHNFTNESLSFQNTRLLYSIQGEVIAEETFTLPALSIPHKTSMPWTFIFPKGSYQQQSDIVNGHIRLI</sequence>
<organism evidence="1 2">
    <name type="scientific">Ureibacillus sinduriensis BLB-1 = JCM 15800</name>
    <dbReference type="NCBI Taxonomy" id="1384057"/>
    <lineage>
        <taxon>Bacteria</taxon>
        <taxon>Bacillati</taxon>
        <taxon>Bacillota</taxon>
        <taxon>Bacilli</taxon>
        <taxon>Bacillales</taxon>
        <taxon>Caryophanaceae</taxon>
        <taxon>Ureibacillus</taxon>
    </lineage>
</organism>
<evidence type="ECO:0008006" key="3">
    <source>
        <dbReference type="Google" id="ProtNLM"/>
    </source>
</evidence>
<dbReference type="OrthoDB" id="1907642at2"/>
<proteinExistence type="predicted"/>